<keyword evidence="2" id="KW-0274">FAD</keyword>
<dbReference type="GO" id="GO:0016491">
    <property type="term" value="F:oxidoreductase activity"/>
    <property type="evidence" value="ECO:0007669"/>
    <property type="project" value="UniProtKB-KW"/>
</dbReference>
<dbReference type="RefSeq" id="WP_061497126.1">
    <property type="nucleotide sequence ID" value="NZ_CP010951.1"/>
</dbReference>
<protein>
    <recommendedName>
        <fullName evidence="4">FAD-binding PCMH-type domain-containing protein</fullName>
    </recommendedName>
</protein>
<evidence type="ECO:0000256" key="2">
    <source>
        <dbReference type="ARBA" id="ARBA00022827"/>
    </source>
</evidence>
<dbReference type="InterPro" id="IPR036683">
    <property type="entry name" value="CO_DH_flav_C_dom_sf"/>
</dbReference>
<dbReference type="InterPro" id="IPR051312">
    <property type="entry name" value="Diverse_Substr_Oxidored"/>
</dbReference>
<accession>A0A127JRA3</accession>
<dbReference type="SMART" id="SM01092">
    <property type="entry name" value="CO_deh_flav_C"/>
    <property type="match status" value="1"/>
</dbReference>
<dbReference type="Gene3D" id="3.30.465.10">
    <property type="match status" value="1"/>
</dbReference>
<dbReference type="InterPro" id="IPR002346">
    <property type="entry name" value="Mopterin_DH_FAD-bd"/>
</dbReference>
<dbReference type="Gene3D" id="3.30.43.10">
    <property type="entry name" value="Uridine Diphospho-n-acetylenolpyruvylglucosamine Reductase, domain 2"/>
    <property type="match status" value="1"/>
</dbReference>
<dbReference type="InterPro" id="IPR016167">
    <property type="entry name" value="FAD-bd_PCMH_sub1"/>
</dbReference>
<dbReference type="Gene3D" id="3.30.390.50">
    <property type="entry name" value="CO dehydrogenase flavoprotein, C-terminal domain"/>
    <property type="match status" value="1"/>
</dbReference>
<dbReference type="Proteomes" id="UP000070433">
    <property type="component" value="Chromosome"/>
</dbReference>
<evidence type="ECO:0000256" key="3">
    <source>
        <dbReference type="ARBA" id="ARBA00023002"/>
    </source>
</evidence>
<dbReference type="SUPFAM" id="SSF56176">
    <property type="entry name" value="FAD-binding/transporter-associated domain-like"/>
    <property type="match status" value="1"/>
</dbReference>
<feature type="domain" description="FAD-binding PCMH-type" evidence="4">
    <location>
        <begin position="1"/>
        <end position="219"/>
    </location>
</feature>
<dbReference type="OrthoDB" id="9814706at2"/>
<evidence type="ECO:0000259" key="4">
    <source>
        <dbReference type="PROSITE" id="PS51387"/>
    </source>
</evidence>
<dbReference type="InterPro" id="IPR016166">
    <property type="entry name" value="FAD-bd_PCMH"/>
</dbReference>
<reference evidence="5 6" key="1">
    <citation type="journal article" date="2014" name="Int. J. Syst. Evol. Microbiol.">
        <title>Ramlibacter solisilvae sp. nov., isolated from forest soil, and emended description of the genus Ramlibacter.</title>
        <authorList>
            <person name="Lee H.J."/>
            <person name="Lee S.H."/>
            <person name="Lee S.S."/>
            <person name="Lee J.S."/>
            <person name="Kim Y."/>
            <person name="Kim S.C."/>
            <person name="Jeon C.O."/>
        </authorList>
    </citation>
    <scope>NUCLEOTIDE SEQUENCE [LARGE SCALE GENOMIC DNA]</scope>
    <source>
        <strain evidence="5 6">5-10</strain>
    </source>
</reference>
<dbReference type="InterPro" id="IPR016169">
    <property type="entry name" value="FAD-bd_PCMH_sub2"/>
</dbReference>
<keyword evidence="3" id="KW-0560">Oxidoreductase</keyword>
<keyword evidence="6" id="KW-1185">Reference proteome</keyword>
<dbReference type="PANTHER" id="PTHR42659:SF2">
    <property type="entry name" value="XANTHINE DEHYDROGENASE SUBUNIT C-RELATED"/>
    <property type="match status" value="1"/>
</dbReference>
<dbReference type="InterPro" id="IPR036318">
    <property type="entry name" value="FAD-bd_PCMH-like_sf"/>
</dbReference>
<dbReference type="SUPFAM" id="SSF55447">
    <property type="entry name" value="CO dehydrogenase flavoprotein C-terminal domain-like"/>
    <property type="match status" value="1"/>
</dbReference>
<dbReference type="PROSITE" id="PS51387">
    <property type="entry name" value="FAD_PCMH"/>
    <property type="match status" value="1"/>
</dbReference>
<dbReference type="Pfam" id="PF00941">
    <property type="entry name" value="FAD_binding_5"/>
    <property type="match status" value="1"/>
</dbReference>
<dbReference type="EMBL" id="CP010951">
    <property type="protein sequence ID" value="AMO22510.1"/>
    <property type="molecule type" value="Genomic_DNA"/>
</dbReference>
<organism evidence="5 6">
    <name type="scientific">Ramlibacter tataouinensis</name>
    <dbReference type="NCBI Taxonomy" id="94132"/>
    <lineage>
        <taxon>Bacteria</taxon>
        <taxon>Pseudomonadati</taxon>
        <taxon>Pseudomonadota</taxon>
        <taxon>Betaproteobacteria</taxon>
        <taxon>Burkholderiales</taxon>
        <taxon>Comamonadaceae</taxon>
        <taxon>Ramlibacter</taxon>
    </lineage>
</organism>
<keyword evidence="1" id="KW-0285">Flavoprotein</keyword>
<evidence type="ECO:0000256" key="1">
    <source>
        <dbReference type="ARBA" id="ARBA00022630"/>
    </source>
</evidence>
<name>A0A127JRA3_9BURK</name>
<dbReference type="PATRIC" id="fig|94132.3.peg.1194"/>
<evidence type="ECO:0000313" key="6">
    <source>
        <dbReference type="Proteomes" id="UP000070433"/>
    </source>
</evidence>
<proteinExistence type="predicted"/>
<gene>
    <name evidence="5" type="ORF">UC35_05925</name>
</gene>
<dbReference type="InterPro" id="IPR005107">
    <property type="entry name" value="CO_DH_flav_C"/>
</dbReference>
<sequence>MRSLPLLDYLRAADVAGAVALAARGGPGSRFVAGGTDLLPNLRRGLLPTGQLIDIGTLAELRGIAVVEDGTLVLGTGLTLGELAASPVVAERLPALAQAARSVGGPAHRAAGTLGGNLCQDTRCIFYNQGEWWRAANDHCLKFRGERCHVAPQGQRCHAAFCSDLAPVLLAARAQVRVAGAGGTRTMALAELYRDDGAAHLTLAPGEIVARVLVPPVPGPVAFDKLRQRGGIDFALASVAVLSAPGGVRIALSATGSCPQVFELGEGRCDDAAVRSAVLKHASCMRTTSTPATYRREAAAALALKLLAQARASEGSA</sequence>
<dbReference type="PANTHER" id="PTHR42659">
    <property type="entry name" value="XANTHINE DEHYDROGENASE SUBUNIT C-RELATED"/>
    <property type="match status" value="1"/>
</dbReference>
<dbReference type="GO" id="GO:0071949">
    <property type="term" value="F:FAD binding"/>
    <property type="evidence" value="ECO:0007669"/>
    <property type="project" value="InterPro"/>
</dbReference>
<dbReference type="AlphaFoldDB" id="A0A127JRA3"/>
<evidence type="ECO:0000313" key="5">
    <source>
        <dbReference type="EMBL" id="AMO22510.1"/>
    </source>
</evidence>